<evidence type="ECO:0000313" key="4">
    <source>
        <dbReference type="Proteomes" id="UP001139408"/>
    </source>
</evidence>
<dbReference type="Pfam" id="PF03050">
    <property type="entry name" value="DDE_Tnp_IS66"/>
    <property type="match status" value="1"/>
</dbReference>
<evidence type="ECO:0000259" key="2">
    <source>
        <dbReference type="Pfam" id="PF03050"/>
    </source>
</evidence>
<dbReference type="PANTHER" id="PTHR33678">
    <property type="entry name" value="BLL1576 PROTEIN"/>
    <property type="match status" value="1"/>
</dbReference>
<dbReference type="NCBIfam" id="NF033517">
    <property type="entry name" value="transpos_IS66"/>
    <property type="match status" value="1"/>
</dbReference>
<dbReference type="PANTHER" id="PTHR33678:SF2">
    <property type="match status" value="1"/>
</dbReference>
<sequence length="532" mass="60086">MAQDFTDIDSEELDGLIQRVHEAKEHDLALSAEDCHILLKALKTLAALQERLSDNDITLHKLRKLVGMVKSSETMDTLLGQKNKKNKNRGQKRPKPKNTQPSTPPVKPKVTQHKLDDLKKGDSCPECQKGKLYKYEPATLLRITGQSPFVPEQHVMERLRCNACGQYFTAKLPNNVINDGEPSQKYGYSARSLMALHKFFAGAPYYRQESTQALMGIKLTASTIFDQVELVANSLQPIYNLLRVFAANAEHYYLDDTTNRILDKVPIEKPQRNGTKTRERSGVYSSGLVAGLKEGRTVVLYQTNIGHAGEFIDEILHDRGRTLAPPILMSDALSSNRPSLDYVVEHSLCNSHGRRQFAEVLNQFPDEVEQVLQWYGEIWRHDDEARELGLNAGQRLAWHKKLSLPVMEQIRNWGQAELNRGNTEENSGLGKAINYFTKHYEGLTAFCRLEGAQLDNNRAEQALKLVARNRKNALFHKTQAGASIADVIMAMIATSAEAGINVLDYFNTIQRMESEVKANPQQFLPWNYQSNI</sequence>
<feature type="compositionally biased region" description="Basic residues" evidence="1">
    <location>
        <begin position="82"/>
        <end position="96"/>
    </location>
</feature>
<reference evidence="3" key="1">
    <citation type="submission" date="2022-01" db="EMBL/GenBank/DDBJ databases">
        <title>Whole genome-based taxonomy of the Shewanellaceae.</title>
        <authorList>
            <person name="Martin-Rodriguez A.J."/>
        </authorList>
    </citation>
    <scope>NUCLEOTIDE SEQUENCE</scope>
    <source>
        <strain evidence="3">DSM 23803</strain>
    </source>
</reference>
<evidence type="ECO:0000313" key="3">
    <source>
        <dbReference type="EMBL" id="MCL1107878.1"/>
    </source>
</evidence>
<dbReference type="EMBL" id="JAKILJ010000114">
    <property type="protein sequence ID" value="MCL1107878.1"/>
    <property type="molecule type" value="Genomic_DNA"/>
</dbReference>
<dbReference type="InterPro" id="IPR052344">
    <property type="entry name" value="Transposase-related"/>
</dbReference>
<dbReference type="AlphaFoldDB" id="A0A9X1ZIZ8"/>
<evidence type="ECO:0000256" key="1">
    <source>
        <dbReference type="SAM" id="MobiDB-lite"/>
    </source>
</evidence>
<feature type="region of interest" description="Disordered" evidence="1">
    <location>
        <begin position="73"/>
        <end position="122"/>
    </location>
</feature>
<proteinExistence type="predicted"/>
<dbReference type="RefSeq" id="WP_188927284.1">
    <property type="nucleotide sequence ID" value="NZ_BMQI01000117.1"/>
</dbReference>
<accession>A0A9X1ZIZ8</accession>
<comment type="caution">
    <text evidence="3">The sequence shown here is derived from an EMBL/GenBank/DDBJ whole genome shotgun (WGS) entry which is preliminary data.</text>
</comment>
<dbReference type="Proteomes" id="UP001139408">
    <property type="component" value="Unassembled WGS sequence"/>
</dbReference>
<feature type="compositionally biased region" description="Basic and acidic residues" evidence="1">
    <location>
        <begin position="113"/>
        <end position="122"/>
    </location>
</feature>
<feature type="domain" description="Transposase IS66 central" evidence="2">
    <location>
        <begin position="189"/>
        <end position="483"/>
    </location>
</feature>
<organism evidence="3 4">
    <name type="scientific">Shewanella algicola</name>
    <dbReference type="NCBI Taxonomy" id="640633"/>
    <lineage>
        <taxon>Bacteria</taxon>
        <taxon>Pseudomonadati</taxon>
        <taxon>Pseudomonadota</taxon>
        <taxon>Gammaproteobacteria</taxon>
        <taxon>Alteromonadales</taxon>
        <taxon>Shewanellaceae</taxon>
        <taxon>Shewanella</taxon>
    </lineage>
</organism>
<name>A0A9X1ZIZ8_9GAMM</name>
<dbReference type="InterPro" id="IPR004291">
    <property type="entry name" value="Transposase_IS66_central"/>
</dbReference>
<gene>
    <name evidence="3" type="ORF">L2749_22040</name>
</gene>
<keyword evidence="4" id="KW-1185">Reference proteome</keyword>
<protein>
    <submittedName>
        <fullName evidence="3">IS66 family transposase</fullName>
    </submittedName>
</protein>